<dbReference type="CDD" id="cd10033">
    <property type="entry name" value="UDG_like"/>
    <property type="match status" value="1"/>
</dbReference>
<protein>
    <submittedName>
        <fullName evidence="2">Uracil-DNA glycosylase family protein</fullName>
    </submittedName>
</protein>
<comment type="caution">
    <text evidence="2">The sequence shown here is derived from an EMBL/GenBank/DDBJ whole genome shotgun (WGS) entry which is preliminary data.</text>
</comment>
<dbReference type="InterPro" id="IPR005122">
    <property type="entry name" value="Uracil-DNA_glycosylase-like"/>
</dbReference>
<dbReference type="SMART" id="SM00987">
    <property type="entry name" value="UreE_C"/>
    <property type="match status" value="1"/>
</dbReference>
<name>A0A3N0V8A5_9GAMM</name>
<dbReference type="PANTHER" id="PTHR42160">
    <property type="entry name" value="URACIL-DNA GLYCOSYLASE SUPERFAMILY PROTEIN"/>
    <property type="match status" value="1"/>
</dbReference>
<dbReference type="Pfam" id="PF03167">
    <property type="entry name" value="UDG"/>
    <property type="match status" value="1"/>
</dbReference>
<feature type="domain" description="Uracil-DNA glycosylase-like" evidence="1">
    <location>
        <begin position="28"/>
        <end position="185"/>
    </location>
</feature>
<sequence length="193" mass="22113">MPSLEQTIAEVRACRLCADRLPLGPRPILRVDARLRVLITGQAPGTRVHASGLPWDDPSGDRLRQWMALDRDAFYDTRHYGVMAMGLCYPGKGRGGDLPPRPECAPLWHPRVRPLLPELRLTLLVGRYAHLHYLEARGERLEQTVRRWRDCLPRGFFPLPHPSPRNTLWLRQRPWFEAEVVPALREALAQALA</sequence>
<dbReference type="Gene3D" id="3.40.470.10">
    <property type="entry name" value="Uracil-DNA glycosylase-like domain"/>
    <property type="match status" value="1"/>
</dbReference>
<dbReference type="InterPro" id="IPR047124">
    <property type="entry name" value="HI_0220.2"/>
</dbReference>
<dbReference type="InterPro" id="IPR036895">
    <property type="entry name" value="Uracil-DNA_glycosylase-like_sf"/>
</dbReference>
<dbReference type="SMART" id="SM00986">
    <property type="entry name" value="UDG"/>
    <property type="match status" value="1"/>
</dbReference>
<dbReference type="RefSeq" id="WP_123212059.1">
    <property type="nucleotide sequence ID" value="NZ_RJVO01000005.1"/>
</dbReference>
<proteinExistence type="predicted"/>
<keyword evidence="3" id="KW-1185">Reference proteome</keyword>
<organism evidence="2 3">
    <name type="scientific">Stagnimonas aquatica</name>
    <dbReference type="NCBI Taxonomy" id="2689987"/>
    <lineage>
        <taxon>Bacteria</taxon>
        <taxon>Pseudomonadati</taxon>
        <taxon>Pseudomonadota</taxon>
        <taxon>Gammaproteobacteria</taxon>
        <taxon>Nevskiales</taxon>
        <taxon>Nevskiaceae</taxon>
        <taxon>Stagnimonas</taxon>
    </lineage>
</organism>
<dbReference type="EMBL" id="RJVO01000005">
    <property type="protein sequence ID" value="ROH89037.1"/>
    <property type="molecule type" value="Genomic_DNA"/>
</dbReference>
<dbReference type="PANTHER" id="PTHR42160:SF1">
    <property type="entry name" value="URACIL-DNA GLYCOSYLASE SUPERFAMILY PROTEIN"/>
    <property type="match status" value="1"/>
</dbReference>
<dbReference type="Proteomes" id="UP000282106">
    <property type="component" value="Unassembled WGS sequence"/>
</dbReference>
<accession>A0A3N0V8A5</accession>
<evidence type="ECO:0000313" key="2">
    <source>
        <dbReference type="EMBL" id="ROH89037.1"/>
    </source>
</evidence>
<gene>
    <name evidence="2" type="ORF">ED208_11525</name>
</gene>
<evidence type="ECO:0000259" key="1">
    <source>
        <dbReference type="SMART" id="SM00986"/>
    </source>
</evidence>
<evidence type="ECO:0000313" key="3">
    <source>
        <dbReference type="Proteomes" id="UP000282106"/>
    </source>
</evidence>
<dbReference type="AlphaFoldDB" id="A0A3N0V8A5"/>
<dbReference type="InParanoid" id="A0A3N0V8A5"/>
<dbReference type="SUPFAM" id="SSF52141">
    <property type="entry name" value="Uracil-DNA glycosylase-like"/>
    <property type="match status" value="1"/>
</dbReference>
<reference evidence="2 3" key="1">
    <citation type="submission" date="2018-10" db="EMBL/GenBank/DDBJ databases">
        <authorList>
            <person name="Chen W.-M."/>
        </authorList>
    </citation>
    <scope>NUCLEOTIDE SEQUENCE [LARGE SCALE GENOMIC DNA]</scope>
    <source>
        <strain evidence="2 3">THS-13</strain>
    </source>
</reference>